<keyword evidence="2 7" id="KW-0812">Transmembrane</keyword>
<evidence type="ECO:0000313" key="10">
    <source>
        <dbReference type="EMBL" id="RCW85047.1"/>
    </source>
</evidence>
<evidence type="ECO:0000256" key="5">
    <source>
        <dbReference type="ARBA" id="ARBA00022989"/>
    </source>
</evidence>
<dbReference type="PANTHER" id="PTHR24221">
    <property type="entry name" value="ATP-BINDING CASSETTE SUB-FAMILY B"/>
    <property type="match status" value="1"/>
</dbReference>
<dbReference type="PROSITE" id="PS50929">
    <property type="entry name" value="ABC_TM1F"/>
    <property type="match status" value="1"/>
</dbReference>
<dbReference type="InterPro" id="IPR027417">
    <property type="entry name" value="P-loop_NTPase"/>
</dbReference>
<keyword evidence="5 7" id="KW-1133">Transmembrane helix</keyword>
<dbReference type="Gene3D" id="3.40.50.300">
    <property type="entry name" value="P-loop containing nucleotide triphosphate hydrolases"/>
    <property type="match status" value="1"/>
</dbReference>
<dbReference type="Pfam" id="PF00005">
    <property type="entry name" value="ABC_tran"/>
    <property type="match status" value="1"/>
</dbReference>
<reference evidence="10 11" key="1">
    <citation type="submission" date="2018-07" db="EMBL/GenBank/DDBJ databases">
        <title>Genomic Encyclopedia of Type Strains, Phase III (KMG-III): the genomes of soil and plant-associated and newly described type strains.</title>
        <authorList>
            <person name="Whitman W."/>
        </authorList>
    </citation>
    <scope>NUCLEOTIDE SEQUENCE [LARGE SCALE GENOMIC DNA]</scope>
    <source>
        <strain evidence="10 11">CECT 8525</strain>
    </source>
</reference>
<feature type="transmembrane region" description="Helical" evidence="7">
    <location>
        <begin position="59"/>
        <end position="83"/>
    </location>
</feature>
<keyword evidence="3" id="KW-0547">Nucleotide-binding</keyword>
<feature type="domain" description="ABC transporter" evidence="8">
    <location>
        <begin position="331"/>
        <end position="542"/>
    </location>
</feature>
<evidence type="ECO:0000256" key="1">
    <source>
        <dbReference type="ARBA" id="ARBA00004651"/>
    </source>
</evidence>
<dbReference type="GO" id="GO:0016887">
    <property type="term" value="F:ATP hydrolysis activity"/>
    <property type="evidence" value="ECO:0007669"/>
    <property type="project" value="InterPro"/>
</dbReference>
<dbReference type="CDD" id="cd18584">
    <property type="entry name" value="ABC_6TM_AarD_CydD"/>
    <property type="match status" value="1"/>
</dbReference>
<feature type="transmembrane region" description="Helical" evidence="7">
    <location>
        <begin position="132"/>
        <end position="153"/>
    </location>
</feature>
<dbReference type="RefSeq" id="WP_181870281.1">
    <property type="nucleotide sequence ID" value="NZ_QPJL01000006.1"/>
</dbReference>
<feature type="transmembrane region" description="Helical" evidence="7">
    <location>
        <begin position="27"/>
        <end position="53"/>
    </location>
</feature>
<dbReference type="Proteomes" id="UP000253345">
    <property type="component" value="Unassembled WGS sequence"/>
</dbReference>
<dbReference type="SUPFAM" id="SSF52540">
    <property type="entry name" value="P-loop containing nucleoside triphosphate hydrolases"/>
    <property type="match status" value="1"/>
</dbReference>
<accession>A0A368Z1D7</accession>
<organism evidence="10 11">
    <name type="scientific">Paracoccus lutimaris</name>
    <dbReference type="NCBI Taxonomy" id="1490030"/>
    <lineage>
        <taxon>Bacteria</taxon>
        <taxon>Pseudomonadati</taxon>
        <taxon>Pseudomonadota</taxon>
        <taxon>Alphaproteobacteria</taxon>
        <taxon>Rhodobacterales</taxon>
        <taxon>Paracoccaceae</taxon>
        <taxon>Paracoccus</taxon>
    </lineage>
</organism>
<dbReference type="EMBL" id="QPJL01000006">
    <property type="protein sequence ID" value="RCW85047.1"/>
    <property type="molecule type" value="Genomic_DNA"/>
</dbReference>
<sequence>MTETLAGADSGAAKRALAPEWPLLRRAALISTLSGLLWLPLAGSAALALAGLLEGRLPALALASFLLFGALRAVLAMLAEAVAQRAALAATSRLRGGVLAQVARRAALPRAGGFASLVGEQAALIRPYAARYVLAQMRVTVLPVAVFLCAFSTSWAAGLILLIAGPAIPVFMALIGHAAGRASREQLQDMGSLSALLADRIGALPDIRLLGASAALGRDFARAAEGLRRASMRVLGIAFLSSTVLEFFAALGIAMMAVFCGFSLLGEIGFGTWGAPLSPAQALFLLLIAPEFFQPLRDLAAAWHDRASADAAALALDQATAPQARMAGQGARAPALPHSVLVLQGVVSRGVSFPDLDLPAGAALAVTGPSGAGKSTLLRLIAGLEQADAGVILLDGMPLGDGNADAWRAALGWMPQGVHFVDDTLEANLRMGRPGDLTPALSGAAAAHLIAALPEGLATRLGERGAGLSGGEGRRLTLARALHAAPRLIVADEPTADLDAATAAEVTRGLLAAHRAGAGLIVATHDPALVATIGREYRLGAG</sequence>
<dbReference type="InterPro" id="IPR039421">
    <property type="entry name" value="Type_1_exporter"/>
</dbReference>
<dbReference type="InterPro" id="IPR003439">
    <property type="entry name" value="ABC_transporter-like_ATP-bd"/>
</dbReference>
<dbReference type="GO" id="GO:0005886">
    <property type="term" value="C:plasma membrane"/>
    <property type="evidence" value="ECO:0007669"/>
    <property type="project" value="UniProtKB-SubCell"/>
</dbReference>
<evidence type="ECO:0000256" key="7">
    <source>
        <dbReference type="SAM" id="Phobius"/>
    </source>
</evidence>
<evidence type="ECO:0000256" key="2">
    <source>
        <dbReference type="ARBA" id="ARBA00022692"/>
    </source>
</evidence>
<protein>
    <submittedName>
        <fullName evidence="10">ATP-binding cassette subfamily C protein CydD</fullName>
    </submittedName>
</protein>
<dbReference type="GO" id="GO:0140359">
    <property type="term" value="F:ABC-type transporter activity"/>
    <property type="evidence" value="ECO:0007669"/>
    <property type="project" value="InterPro"/>
</dbReference>
<dbReference type="InterPro" id="IPR011527">
    <property type="entry name" value="ABC1_TM_dom"/>
</dbReference>
<dbReference type="Gene3D" id="1.20.1560.10">
    <property type="entry name" value="ABC transporter type 1, transmembrane domain"/>
    <property type="match status" value="1"/>
</dbReference>
<gene>
    <name evidence="10" type="ORF">DFP89_10665</name>
</gene>
<comment type="caution">
    <text evidence="10">The sequence shown here is derived from an EMBL/GenBank/DDBJ whole genome shotgun (WGS) entry which is preliminary data.</text>
</comment>
<evidence type="ECO:0000313" key="11">
    <source>
        <dbReference type="Proteomes" id="UP000253345"/>
    </source>
</evidence>
<evidence type="ECO:0000259" key="9">
    <source>
        <dbReference type="PROSITE" id="PS50929"/>
    </source>
</evidence>
<evidence type="ECO:0000256" key="4">
    <source>
        <dbReference type="ARBA" id="ARBA00022840"/>
    </source>
</evidence>
<comment type="subcellular location">
    <subcellularLocation>
        <location evidence="1">Cell membrane</location>
        <topology evidence="1">Multi-pass membrane protein</topology>
    </subcellularLocation>
</comment>
<evidence type="ECO:0000256" key="3">
    <source>
        <dbReference type="ARBA" id="ARBA00022741"/>
    </source>
</evidence>
<dbReference type="AlphaFoldDB" id="A0A368Z1D7"/>
<feature type="transmembrane region" description="Helical" evidence="7">
    <location>
        <begin position="159"/>
        <end position="180"/>
    </location>
</feature>
<dbReference type="GO" id="GO:0005524">
    <property type="term" value="F:ATP binding"/>
    <property type="evidence" value="ECO:0007669"/>
    <property type="project" value="UniProtKB-KW"/>
</dbReference>
<evidence type="ECO:0000256" key="6">
    <source>
        <dbReference type="ARBA" id="ARBA00023136"/>
    </source>
</evidence>
<dbReference type="PROSITE" id="PS50893">
    <property type="entry name" value="ABC_TRANSPORTER_2"/>
    <property type="match status" value="1"/>
</dbReference>
<keyword evidence="11" id="KW-1185">Reference proteome</keyword>
<feature type="domain" description="ABC transmembrane type-1" evidence="9">
    <location>
        <begin position="27"/>
        <end position="308"/>
    </location>
</feature>
<dbReference type="InterPro" id="IPR003593">
    <property type="entry name" value="AAA+_ATPase"/>
</dbReference>
<name>A0A368Z1D7_9RHOB</name>
<keyword evidence="6 7" id="KW-0472">Membrane</keyword>
<dbReference type="InterPro" id="IPR036640">
    <property type="entry name" value="ABC1_TM_sf"/>
</dbReference>
<dbReference type="Pfam" id="PF00664">
    <property type="entry name" value="ABC_membrane"/>
    <property type="match status" value="1"/>
</dbReference>
<keyword evidence="4 10" id="KW-0067">ATP-binding</keyword>
<dbReference type="SMART" id="SM00382">
    <property type="entry name" value="AAA"/>
    <property type="match status" value="1"/>
</dbReference>
<feature type="transmembrane region" description="Helical" evidence="7">
    <location>
        <begin position="237"/>
        <end position="264"/>
    </location>
</feature>
<proteinExistence type="predicted"/>
<dbReference type="SUPFAM" id="SSF90123">
    <property type="entry name" value="ABC transporter transmembrane region"/>
    <property type="match status" value="1"/>
</dbReference>
<evidence type="ECO:0000259" key="8">
    <source>
        <dbReference type="PROSITE" id="PS50893"/>
    </source>
</evidence>
<dbReference type="PANTHER" id="PTHR24221:SF590">
    <property type="entry name" value="COMPONENT LINKED WITH THE ASSEMBLY OF CYTOCHROME' TRANSPORT TRANSMEMBRANE ATP-BINDING PROTEIN ABC TRANSPORTER CYDD-RELATED"/>
    <property type="match status" value="1"/>
</dbReference>